<dbReference type="EMBL" id="JAUSSU010000021">
    <property type="protein sequence ID" value="MDQ0116559.1"/>
    <property type="molecule type" value="Genomic_DNA"/>
</dbReference>
<name>A0ABT9UEB2_PAEHA</name>
<reference evidence="1 2" key="1">
    <citation type="submission" date="2023-07" db="EMBL/GenBank/DDBJ databases">
        <title>Sorghum-associated microbial communities from plants grown in Nebraska, USA.</title>
        <authorList>
            <person name="Schachtman D."/>
        </authorList>
    </citation>
    <scope>NUCLEOTIDE SEQUENCE [LARGE SCALE GENOMIC DNA]</scope>
    <source>
        <strain evidence="1 2">CC482</strain>
    </source>
</reference>
<gene>
    <name evidence="1" type="ORF">J2T15_006040</name>
</gene>
<dbReference type="Gene3D" id="3.30.160.170">
    <property type="entry name" value="FlaG-like"/>
    <property type="match status" value="1"/>
</dbReference>
<evidence type="ECO:0000313" key="1">
    <source>
        <dbReference type="EMBL" id="MDQ0116559.1"/>
    </source>
</evidence>
<accession>A0ABT9UEB2</accession>
<dbReference type="RefSeq" id="WP_307208624.1">
    <property type="nucleotide sequence ID" value="NZ_JAUSSU010000021.1"/>
</dbReference>
<keyword evidence="2" id="KW-1185">Reference proteome</keyword>
<dbReference type="InterPro" id="IPR035924">
    <property type="entry name" value="FlaG-like_sf"/>
</dbReference>
<dbReference type="SUPFAM" id="SSF160214">
    <property type="entry name" value="FlaG-like"/>
    <property type="match status" value="1"/>
</dbReference>
<comment type="caution">
    <text evidence="1">The sequence shown here is derived from an EMBL/GenBank/DDBJ whole genome shotgun (WGS) entry which is preliminary data.</text>
</comment>
<dbReference type="Proteomes" id="UP001229346">
    <property type="component" value="Unassembled WGS sequence"/>
</dbReference>
<sequence>MEINVNHNAMTYEKSPVSPIKVVGEYQELKVKSKSSILSVSEQALLSSIDMANKAVQGTVHEFNYKIHEGTGAVIVQIFNKETHELVHELPSEKFIDLVEKLKELTVGAIIDEKR</sequence>
<keyword evidence="1" id="KW-0282">Flagellum</keyword>
<dbReference type="InterPro" id="IPR005186">
    <property type="entry name" value="FlaG"/>
</dbReference>
<dbReference type="Pfam" id="PF03646">
    <property type="entry name" value="FlaG"/>
    <property type="match status" value="1"/>
</dbReference>
<proteinExistence type="predicted"/>
<evidence type="ECO:0000313" key="2">
    <source>
        <dbReference type="Proteomes" id="UP001229346"/>
    </source>
</evidence>
<organism evidence="1 2">
    <name type="scientific">Paenibacillus harenae</name>
    <dbReference type="NCBI Taxonomy" id="306543"/>
    <lineage>
        <taxon>Bacteria</taxon>
        <taxon>Bacillati</taxon>
        <taxon>Bacillota</taxon>
        <taxon>Bacilli</taxon>
        <taxon>Bacillales</taxon>
        <taxon>Paenibacillaceae</taxon>
        <taxon>Paenibacillus</taxon>
    </lineage>
</organism>
<keyword evidence="1" id="KW-0966">Cell projection</keyword>
<protein>
    <submittedName>
        <fullName evidence="1">Flagellar protein FlaG</fullName>
    </submittedName>
</protein>
<keyword evidence="1" id="KW-0969">Cilium</keyword>